<dbReference type="Proteomes" id="UP000095209">
    <property type="component" value="Unassembled WGS sequence"/>
</dbReference>
<evidence type="ECO:0000313" key="1">
    <source>
        <dbReference type="EMBL" id="OEH94241.1"/>
    </source>
</evidence>
<reference evidence="1 2" key="1">
    <citation type="submission" date="2016-08" db="EMBL/GenBank/DDBJ databases">
        <title>Genome of Bacillus solimangrovi GH2-4.</title>
        <authorList>
            <person name="Lim S."/>
            <person name="Kim B.-C."/>
        </authorList>
    </citation>
    <scope>NUCLEOTIDE SEQUENCE [LARGE SCALE GENOMIC DNA]</scope>
    <source>
        <strain evidence="1 2">GH2-4</strain>
    </source>
</reference>
<accession>A0A1E5LJJ7</accession>
<proteinExistence type="predicted"/>
<gene>
    <name evidence="1" type="ORF">BFG57_09335</name>
</gene>
<organism evidence="1 2">
    <name type="scientific">Bacillus solimangrovi</name>
    <dbReference type="NCBI Taxonomy" id="1305675"/>
    <lineage>
        <taxon>Bacteria</taxon>
        <taxon>Bacillati</taxon>
        <taxon>Bacillota</taxon>
        <taxon>Bacilli</taxon>
        <taxon>Bacillales</taxon>
        <taxon>Bacillaceae</taxon>
        <taxon>Bacillus</taxon>
    </lineage>
</organism>
<dbReference type="EMBL" id="MJEH01000004">
    <property type="protein sequence ID" value="OEH94241.1"/>
    <property type="molecule type" value="Genomic_DNA"/>
</dbReference>
<evidence type="ECO:0000313" key="2">
    <source>
        <dbReference type="Proteomes" id="UP000095209"/>
    </source>
</evidence>
<sequence>MCEIDQTKINVESTVEHTEIEPDLIVTNVTGWVDLEQCITIPGETEGVERTIYLQSQLPFSCVTITRI</sequence>
<dbReference type="RefSeq" id="WP_069715804.1">
    <property type="nucleotide sequence ID" value="NZ_MJEH01000004.1"/>
</dbReference>
<name>A0A1E5LJJ7_9BACI</name>
<comment type="caution">
    <text evidence="1">The sequence shown here is derived from an EMBL/GenBank/DDBJ whole genome shotgun (WGS) entry which is preliminary data.</text>
</comment>
<dbReference type="AlphaFoldDB" id="A0A1E5LJJ7"/>
<protein>
    <submittedName>
        <fullName evidence="1">Uncharacterized protein</fullName>
    </submittedName>
</protein>
<keyword evidence="2" id="KW-1185">Reference proteome</keyword>